<dbReference type="AlphaFoldDB" id="A0A9Q3CDD0"/>
<feature type="region of interest" description="Disordered" evidence="1">
    <location>
        <begin position="1"/>
        <end position="46"/>
    </location>
</feature>
<comment type="caution">
    <text evidence="2">The sequence shown here is derived from an EMBL/GenBank/DDBJ whole genome shotgun (WGS) entry which is preliminary data.</text>
</comment>
<protein>
    <submittedName>
        <fullName evidence="2">Uncharacterized protein</fullName>
    </submittedName>
</protein>
<reference evidence="2" key="1">
    <citation type="submission" date="2021-03" db="EMBL/GenBank/DDBJ databases">
        <title>Draft genome sequence of rust myrtle Austropuccinia psidii MF-1, a brazilian biotype.</title>
        <authorList>
            <person name="Quecine M.C."/>
            <person name="Pachon D.M.R."/>
            <person name="Bonatelli M.L."/>
            <person name="Correr F.H."/>
            <person name="Franceschini L.M."/>
            <person name="Leite T.F."/>
            <person name="Margarido G.R.A."/>
            <person name="Almeida C.A."/>
            <person name="Ferrarezi J.A."/>
            <person name="Labate C.A."/>
        </authorList>
    </citation>
    <scope>NUCLEOTIDE SEQUENCE</scope>
    <source>
        <strain evidence="2">MF-1</strain>
    </source>
</reference>
<gene>
    <name evidence="2" type="ORF">O181_022834</name>
</gene>
<feature type="compositionally biased region" description="Polar residues" evidence="1">
    <location>
        <begin position="66"/>
        <end position="78"/>
    </location>
</feature>
<accession>A0A9Q3CDD0</accession>
<evidence type="ECO:0000313" key="2">
    <source>
        <dbReference type="EMBL" id="MBW0483119.1"/>
    </source>
</evidence>
<keyword evidence="3" id="KW-1185">Reference proteome</keyword>
<organism evidence="2 3">
    <name type="scientific">Austropuccinia psidii MF-1</name>
    <dbReference type="NCBI Taxonomy" id="1389203"/>
    <lineage>
        <taxon>Eukaryota</taxon>
        <taxon>Fungi</taxon>
        <taxon>Dikarya</taxon>
        <taxon>Basidiomycota</taxon>
        <taxon>Pucciniomycotina</taxon>
        <taxon>Pucciniomycetes</taxon>
        <taxon>Pucciniales</taxon>
        <taxon>Sphaerophragmiaceae</taxon>
        <taxon>Austropuccinia</taxon>
    </lineage>
</organism>
<name>A0A9Q3CDD0_9BASI</name>
<proteinExistence type="predicted"/>
<feature type="compositionally biased region" description="Basic and acidic residues" evidence="1">
    <location>
        <begin position="82"/>
        <end position="91"/>
    </location>
</feature>
<dbReference type="OrthoDB" id="2506783at2759"/>
<sequence length="218" mass="24908">MDGSPSAFHRENSGSSSQNLPREGDSMINSDEENHKSILHTDSTGKQSMFLQDVERLGIENAGVHNASQQAQEETTSGELKIQQEENQQRARIDKRTLQGRNNQITRLVTKKNLSSQESTESVHLHEFIYSLMGMPPSVDDFPPNPTQDEEEFHIHWVIICAKHIKTQLETFEYGLRDHSISECKIMVKQELPLYLNDCSHLNFNQALIFSITRSRSQ</sequence>
<evidence type="ECO:0000256" key="1">
    <source>
        <dbReference type="SAM" id="MobiDB-lite"/>
    </source>
</evidence>
<feature type="region of interest" description="Disordered" evidence="1">
    <location>
        <begin position="65"/>
        <end position="91"/>
    </location>
</feature>
<evidence type="ECO:0000313" key="3">
    <source>
        <dbReference type="Proteomes" id="UP000765509"/>
    </source>
</evidence>
<dbReference type="Proteomes" id="UP000765509">
    <property type="component" value="Unassembled WGS sequence"/>
</dbReference>
<dbReference type="EMBL" id="AVOT02007084">
    <property type="protein sequence ID" value="MBW0483119.1"/>
    <property type="molecule type" value="Genomic_DNA"/>
</dbReference>